<accession>D3V5S6</accession>
<dbReference type="eggNOG" id="COG3335">
    <property type="taxonomic scope" value="Bacteria"/>
</dbReference>
<dbReference type="Gene3D" id="3.30.420.10">
    <property type="entry name" value="Ribonuclease H-like superfamily/Ribonuclease H"/>
    <property type="match status" value="1"/>
</dbReference>
<sequence>MFLLYLPAYSPKLNLIEIIWKQTNYHWRRFITWTQDTMEYELNTLFEDYGNQFSINFLST</sequence>
<dbReference type="PATRIC" id="fig|406818.4.peg.3514"/>
<protein>
    <recommendedName>
        <fullName evidence="1">Tc1-like transposase DDE domain-containing protein</fullName>
    </recommendedName>
</protein>
<evidence type="ECO:0000313" key="3">
    <source>
        <dbReference type="Proteomes" id="UP000002045"/>
    </source>
</evidence>
<dbReference type="HOGENOM" id="CLU_211127_0_0_6"/>
<dbReference type="InterPro" id="IPR036397">
    <property type="entry name" value="RNaseH_sf"/>
</dbReference>
<feature type="domain" description="Tc1-like transposase DDE" evidence="1">
    <location>
        <begin position="3"/>
        <end position="31"/>
    </location>
</feature>
<gene>
    <name evidence="2" type="ordered locus">XBJ1_3887</name>
</gene>
<dbReference type="GO" id="GO:0003676">
    <property type="term" value="F:nucleic acid binding"/>
    <property type="evidence" value="ECO:0007669"/>
    <property type="project" value="InterPro"/>
</dbReference>
<name>D3V5S6_XENBS</name>
<dbReference type="Pfam" id="PF13358">
    <property type="entry name" value="DDE_3"/>
    <property type="match status" value="1"/>
</dbReference>
<dbReference type="Proteomes" id="UP000002045">
    <property type="component" value="Chromosome"/>
</dbReference>
<dbReference type="KEGG" id="xbo:XBJ1_3887"/>
<dbReference type="InterPro" id="IPR038717">
    <property type="entry name" value="Tc1-like_DDE_dom"/>
</dbReference>
<proteinExistence type="predicted"/>
<evidence type="ECO:0000313" key="2">
    <source>
        <dbReference type="EMBL" id="CBJ83005.1"/>
    </source>
</evidence>
<dbReference type="AlphaFoldDB" id="D3V5S6"/>
<dbReference type="EMBL" id="FN667741">
    <property type="protein sequence ID" value="CBJ83005.1"/>
    <property type="molecule type" value="Genomic_DNA"/>
</dbReference>
<reference evidence="2" key="1">
    <citation type="journal article" date="2011" name="PLoS ONE">
        <title>The entomopathogenic bacterial endosymbionts xenorhabdus and photorhabdus: convergent lifestyles from divergent genomes.</title>
        <authorList>
            <person name="Chaston J.M."/>
            <person name="Suen G."/>
            <person name="Tucker S.L."/>
            <person name="Andersen A.W."/>
            <person name="Bhasin A."/>
            <person name="Bode E."/>
            <person name="Bode H.B."/>
            <person name="Brachmann A.O."/>
            <person name="Cowles C.E."/>
            <person name="Cowles K.N."/>
            <person name="Darby C."/>
            <person name="de Leon L."/>
            <person name="Drace K."/>
            <person name="Du Z."/>
            <person name="Givaudan A."/>
            <person name="Herbert Tran E.E."/>
            <person name="Jewell K.A."/>
            <person name="Knack J.J."/>
            <person name="Krasomil-Osterfeld K.C."/>
            <person name="Kukor R."/>
            <person name="Lanois A."/>
            <person name="Latreille P."/>
            <person name="Leimgruber N.K."/>
            <person name="Lipke C.M."/>
            <person name="Liu R."/>
            <person name="Lu X."/>
            <person name="Martens E.C."/>
            <person name="Marri P.R."/>
            <person name="Medigue C."/>
            <person name="Menard M.L."/>
            <person name="Miller N.M."/>
            <person name="Morales-Soto N."/>
            <person name="Norton S."/>
            <person name="Ogier J.C."/>
            <person name="Orchard S.S."/>
            <person name="Park D."/>
            <person name="Park Y."/>
            <person name="Qurollo B.A."/>
            <person name="Sugar D.R."/>
            <person name="Richards G.R."/>
            <person name="Rouy Z."/>
            <person name="Slominski B."/>
            <person name="Slominski K."/>
            <person name="Snyder H."/>
            <person name="Tjaden B.C."/>
            <person name="van der Hoeven R."/>
            <person name="Welch R.D."/>
            <person name="Wheeler C."/>
            <person name="Xiang B."/>
            <person name="Barbazuk B."/>
            <person name="Gaudriault S."/>
            <person name="Goodner B."/>
            <person name="Slater S.C."/>
            <person name="Forst S."/>
            <person name="Goldman B.S."/>
            <person name="Goodrich-Blair H."/>
        </authorList>
    </citation>
    <scope>NUCLEOTIDE SEQUENCE [LARGE SCALE GENOMIC DNA]</scope>
    <source>
        <strain evidence="2">SS-2004</strain>
    </source>
</reference>
<evidence type="ECO:0000259" key="1">
    <source>
        <dbReference type="Pfam" id="PF13358"/>
    </source>
</evidence>
<organism evidence="2 3">
    <name type="scientific">Xenorhabdus bovienii (strain SS-2004)</name>
    <name type="common">Xenorhabdus nematophila subsp. bovienii</name>
    <dbReference type="NCBI Taxonomy" id="406818"/>
    <lineage>
        <taxon>Bacteria</taxon>
        <taxon>Pseudomonadati</taxon>
        <taxon>Pseudomonadota</taxon>
        <taxon>Gammaproteobacteria</taxon>
        <taxon>Enterobacterales</taxon>
        <taxon>Morganellaceae</taxon>
        <taxon>Xenorhabdus</taxon>
    </lineage>
</organism>